<evidence type="ECO:0000313" key="2">
    <source>
        <dbReference type="Proteomes" id="UP000838878"/>
    </source>
</evidence>
<dbReference type="Pfam" id="PF05380">
    <property type="entry name" value="Peptidase_A17"/>
    <property type="match status" value="1"/>
</dbReference>
<protein>
    <submittedName>
        <fullName evidence="1">Uncharacterized protein</fullName>
    </submittedName>
</protein>
<dbReference type="PANTHER" id="PTHR47331:SF6">
    <property type="entry name" value="DOUBLECORTIN DOMAIN-CONTAINING PROTEIN"/>
    <property type="match status" value="1"/>
</dbReference>
<name>A0A8J9V2N3_9NEOP</name>
<dbReference type="AlphaFoldDB" id="A0A8J9V2N3"/>
<proteinExistence type="predicted"/>
<organism evidence="1 2">
    <name type="scientific">Brenthis ino</name>
    <name type="common">lesser marbled fritillary</name>
    <dbReference type="NCBI Taxonomy" id="405034"/>
    <lineage>
        <taxon>Eukaryota</taxon>
        <taxon>Metazoa</taxon>
        <taxon>Ecdysozoa</taxon>
        <taxon>Arthropoda</taxon>
        <taxon>Hexapoda</taxon>
        <taxon>Insecta</taxon>
        <taxon>Pterygota</taxon>
        <taxon>Neoptera</taxon>
        <taxon>Endopterygota</taxon>
        <taxon>Lepidoptera</taxon>
        <taxon>Glossata</taxon>
        <taxon>Ditrysia</taxon>
        <taxon>Papilionoidea</taxon>
        <taxon>Nymphalidae</taxon>
        <taxon>Heliconiinae</taxon>
        <taxon>Argynnini</taxon>
        <taxon>Brenthis</taxon>
    </lineage>
</organism>
<dbReference type="PANTHER" id="PTHR47331">
    <property type="entry name" value="PHD-TYPE DOMAIN-CONTAINING PROTEIN"/>
    <property type="match status" value="1"/>
</dbReference>
<feature type="non-terminal residue" evidence="1">
    <location>
        <position position="222"/>
    </location>
</feature>
<dbReference type="EMBL" id="OV170233">
    <property type="protein sequence ID" value="CAH0718895.1"/>
    <property type="molecule type" value="Genomic_DNA"/>
</dbReference>
<keyword evidence="2" id="KW-1185">Reference proteome</keyword>
<accession>A0A8J9V2N3</accession>
<evidence type="ECO:0000313" key="1">
    <source>
        <dbReference type="EMBL" id="CAH0718895.1"/>
    </source>
</evidence>
<dbReference type="InterPro" id="IPR008042">
    <property type="entry name" value="Retrotrans_Pao"/>
</dbReference>
<dbReference type="OrthoDB" id="8036689at2759"/>
<dbReference type="Proteomes" id="UP000838878">
    <property type="component" value="Chromosome 13"/>
</dbReference>
<reference evidence="1" key="1">
    <citation type="submission" date="2021-12" db="EMBL/GenBank/DDBJ databases">
        <authorList>
            <person name="Martin H S."/>
        </authorList>
    </citation>
    <scope>NUCLEOTIDE SEQUENCE</scope>
</reference>
<gene>
    <name evidence="1" type="ORF">BINO364_LOCUS5301</name>
</gene>
<sequence length="222" mass="24845">MYFHCYLDKYIVVIYGYKKAIASQCKLDTKLTYGRACNETSTADLRELHVFADASQRAYAAAVYVKCKGGEDTYVRLLTAKTKVAPIEKEISIPRMELCAAVLATKLIHEVSQTMRIPKTNLYAWSDSTVVLAWLGGEPTRWATFVSNRVSEILTVLDRDQWNHVKTDQNPADCASRGMSIAELAILVNIYCTNANSLVASPPKREVSLYRCRNKGAHSVII</sequence>